<dbReference type="HAMAP" id="MF_00120">
    <property type="entry name" value="GatA"/>
    <property type="match status" value="1"/>
</dbReference>
<feature type="active site" description="Charge relay system" evidence="7">
    <location>
        <position position="160"/>
    </location>
</feature>
<evidence type="ECO:0000256" key="5">
    <source>
        <dbReference type="ARBA" id="ARBA00022840"/>
    </source>
</evidence>
<name>A0A7U4E6J8_RUNSL</name>
<keyword evidence="4 7" id="KW-0547">Nucleotide-binding</keyword>
<dbReference type="GO" id="GO:0030956">
    <property type="term" value="C:glutamyl-tRNA(Gln) amidotransferase complex"/>
    <property type="evidence" value="ECO:0007669"/>
    <property type="project" value="InterPro"/>
</dbReference>
<dbReference type="EC" id="6.3.5.7" evidence="7"/>
<reference evidence="10" key="1">
    <citation type="submission" date="2011-06" db="EMBL/GenBank/DDBJ databases">
        <title>The complete genome of chromosome of Runella slithyformis DSM 19594.</title>
        <authorList>
            <consortium name="US DOE Joint Genome Institute (JGI-PGF)"/>
            <person name="Lucas S."/>
            <person name="Han J."/>
            <person name="Lapidus A."/>
            <person name="Bruce D."/>
            <person name="Goodwin L."/>
            <person name="Pitluck S."/>
            <person name="Peters L."/>
            <person name="Kyrpides N."/>
            <person name="Mavromatis K."/>
            <person name="Ivanova N."/>
            <person name="Ovchinnikova G."/>
            <person name="Zhang X."/>
            <person name="Misra M."/>
            <person name="Detter J.C."/>
            <person name="Tapia R."/>
            <person name="Han C."/>
            <person name="Land M."/>
            <person name="Hauser L."/>
            <person name="Markowitz V."/>
            <person name="Cheng J.-F."/>
            <person name="Hugenholtz P."/>
            <person name="Woyke T."/>
            <person name="Wu D."/>
            <person name="Tindall B."/>
            <person name="Faehrich R."/>
            <person name="Brambilla E."/>
            <person name="Klenk H.-P."/>
            <person name="Eisen J.A."/>
        </authorList>
    </citation>
    <scope>NUCLEOTIDE SEQUENCE [LARGE SCALE GENOMIC DNA]</scope>
    <source>
        <strain evidence="10">ATCC 29530 / DSM 19594 / LMG 11500 / NCIMB 11436 / LSU 4</strain>
    </source>
</reference>
<keyword evidence="10" id="KW-1185">Reference proteome</keyword>
<keyword evidence="6 7" id="KW-0648">Protein biosynthesis</keyword>
<dbReference type="PANTHER" id="PTHR11895">
    <property type="entry name" value="TRANSAMIDASE"/>
    <property type="match status" value="1"/>
</dbReference>
<dbReference type="GO" id="GO:0005524">
    <property type="term" value="F:ATP binding"/>
    <property type="evidence" value="ECO:0007669"/>
    <property type="project" value="UniProtKB-KW"/>
</dbReference>
<comment type="similarity">
    <text evidence="7">Belongs to the amidase family. GatA subfamily.</text>
</comment>
<evidence type="ECO:0000256" key="2">
    <source>
        <dbReference type="ARBA" id="ARBA00014428"/>
    </source>
</evidence>
<dbReference type="Gene3D" id="3.90.1300.10">
    <property type="entry name" value="Amidase signature (AS) domain"/>
    <property type="match status" value="1"/>
</dbReference>
<gene>
    <name evidence="7" type="primary">gatA</name>
    <name evidence="9" type="ordered locus">Runsl_3019</name>
</gene>
<evidence type="ECO:0000256" key="1">
    <source>
        <dbReference type="ARBA" id="ARBA00011123"/>
    </source>
</evidence>
<comment type="function">
    <text evidence="7">Allows the formation of correctly charged Gln-tRNA(Gln) through the transamidation of misacylated Glu-tRNA(Gln) in organisms which lack glutaminyl-tRNA synthetase. The reaction takes place in the presence of glutamine and ATP through an activated gamma-phospho-Glu-tRNA(Gln).</text>
</comment>
<comment type="catalytic activity">
    <reaction evidence="7">
        <text>L-glutamyl-tRNA(Gln) + L-glutamine + ATP + H2O = L-glutaminyl-tRNA(Gln) + L-glutamate + ADP + phosphate + H(+)</text>
        <dbReference type="Rhea" id="RHEA:17521"/>
        <dbReference type="Rhea" id="RHEA-COMP:9681"/>
        <dbReference type="Rhea" id="RHEA-COMP:9684"/>
        <dbReference type="ChEBI" id="CHEBI:15377"/>
        <dbReference type="ChEBI" id="CHEBI:15378"/>
        <dbReference type="ChEBI" id="CHEBI:29985"/>
        <dbReference type="ChEBI" id="CHEBI:30616"/>
        <dbReference type="ChEBI" id="CHEBI:43474"/>
        <dbReference type="ChEBI" id="CHEBI:58359"/>
        <dbReference type="ChEBI" id="CHEBI:78520"/>
        <dbReference type="ChEBI" id="CHEBI:78521"/>
        <dbReference type="ChEBI" id="CHEBI:456216"/>
        <dbReference type="EC" id="6.3.5.7"/>
    </reaction>
</comment>
<dbReference type="InterPro" id="IPR004412">
    <property type="entry name" value="GatA"/>
</dbReference>
<evidence type="ECO:0000256" key="7">
    <source>
        <dbReference type="HAMAP-Rule" id="MF_00120"/>
    </source>
</evidence>
<reference evidence="9 10" key="2">
    <citation type="journal article" date="2012" name="Stand. Genomic Sci.">
        <title>Complete genome sequence of the aquatic bacterium Runella slithyformis type strain (LSU 4(T)).</title>
        <authorList>
            <person name="Copeland A."/>
            <person name="Zhang X."/>
            <person name="Misra M."/>
            <person name="Lapidus A."/>
            <person name="Nolan M."/>
            <person name="Lucas S."/>
            <person name="Deshpande S."/>
            <person name="Cheng J.F."/>
            <person name="Tapia R."/>
            <person name="Goodwin L.A."/>
            <person name="Pitluck S."/>
            <person name="Liolios K."/>
            <person name="Pagani I."/>
            <person name="Ivanova N."/>
            <person name="Mikhailova N."/>
            <person name="Pati A."/>
            <person name="Chen A."/>
            <person name="Palaniappan K."/>
            <person name="Land M."/>
            <person name="Hauser L."/>
            <person name="Pan C."/>
            <person name="Jeffries C.D."/>
            <person name="Detter J.C."/>
            <person name="Brambilla E.M."/>
            <person name="Rohde M."/>
            <person name="Djao O.D."/>
            <person name="Goker M."/>
            <person name="Sikorski J."/>
            <person name="Tindall B.J."/>
            <person name="Woyke T."/>
            <person name="Bristow J."/>
            <person name="Eisen J.A."/>
            <person name="Markowitz V."/>
            <person name="Hugenholtz P."/>
            <person name="Kyrpides N.C."/>
            <person name="Klenk H.P."/>
            <person name="Mavromatis K."/>
        </authorList>
    </citation>
    <scope>NUCLEOTIDE SEQUENCE [LARGE SCALE GENOMIC DNA]</scope>
    <source>
        <strain evidence="10">ATCC 29530 / DSM 19594 / LMG 11500 / NCIMB 11436 / LSU 4</strain>
    </source>
</reference>
<dbReference type="GO" id="GO:0006412">
    <property type="term" value="P:translation"/>
    <property type="evidence" value="ECO:0007669"/>
    <property type="project" value="UniProtKB-UniRule"/>
</dbReference>
<evidence type="ECO:0000256" key="4">
    <source>
        <dbReference type="ARBA" id="ARBA00022741"/>
    </source>
</evidence>
<evidence type="ECO:0000313" key="10">
    <source>
        <dbReference type="Proteomes" id="UP000000493"/>
    </source>
</evidence>
<dbReference type="AlphaFoldDB" id="A0A7U4E6J8"/>
<dbReference type="GO" id="GO:0050567">
    <property type="term" value="F:glutaminyl-tRNA synthase (glutamine-hydrolyzing) activity"/>
    <property type="evidence" value="ECO:0007669"/>
    <property type="project" value="UniProtKB-UniRule"/>
</dbReference>
<proteinExistence type="inferred from homology"/>
<dbReference type="InterPro" id="IPR000120">
    <property type="entry name" value="Amidase"/>
</dbReference>
<dbReference type="PANTHER" id="PTHR11895:SF7">
    <property type="entry name" value="GLUTAMYL-TRNA(GLN) AMIDOTRANSFERASE SUBUNIT A, MITOCHONDRIAL"/>
    <property type="match status" value="1"/>
</dbReference>
<dbReference type="InterPro" id="IPR023631">
    <property type="entry name" value="Amidase_dom"/>
</dbReference>
<sequence>MTILYPFVLKYYTSLREIQADLNDGSVSCRQLAAYYLKNIEEKNAALNAFVAVYGEEALQRAEEIDRRIAAGTAGRLAGMVVGIKDVLCYKDHCLQAGSKILDGFVSQFTATAVQRILDEDAIIIGRQNCDEFAMGSSNENSAFGVVRNAADTTRVPGGSSGGSAVAVQADMCLASLGSDTGGSVRQPAAFCGLIGLKPTYGRISRWGLVAYGSSFDCIGPITKSVEDAALLLEIMAGPDEFDSTVSTQPVRAYSQLLDTVKPSLRIGYLREGLESEGLQPEIRQAMQAKLEALRELGHTVEPVDFDLLAYILPTYYILTTAESSSNLSRFDGVRYGHRSVKAEDLTALYKRSRSEGFGKEVKRRIMLGTFVLSASYYDAYYTKAQKVRRLMKEQTDRVFEKYDFLLMPTTPTTAFPIGDKTEDPLQMYLADIFTVQANVVGNPAISIPNGVDAQGLPMGLQIMGKPFEEAQLLAFSKQLTETHTPQHSVGQAISH</sequence>
<evidence type="ECO:0000256" key="3">
    <source>
        <dbReference type="ARBA" id="ARBA00022598"/>
    </source>
</evidence>
<feature type="active site" description="Acyl-ester intermediate" evidence="7">
    <location>
        <position position="184"/>
    </location>
</feature>
<dbReference type="KEGG" id="rsi:Runsl_3019"/>
<accession>A0A7U4E6J8</accession>
<dbReference type="Pfam" id="PF01425">
    <property type="entry name" value="Amidase"/>
    <property type="match status" value="1"/>
</dbReference>
<dbReference type="EMBL" id="CP002859">
    <property type="protein sequence ID" value="AEI49404.1"/>
    <property type="molecule type" value="Genomic_DNA"/>
</dbReference>
<evidence type="ECO:0000259" key="8">
    <source>
        <dbReference type="Pfam" id="PF01425"/>
    </source>
</evidence>
<keyword evidence="5 7" id="KW-0067">ATP-binding</keyword>
<feature type="active site" description="Charge relay system" evidence="7">
    <location>
        <position position="85"/>
    </location>
</feature>
<dbReference type="SUPFAM" id="SSF75304">
    <property type="entry name" value="Amidase signature (AS) enzymes"/>
    <property type="match status" value="1"/>
</dbReference>
<dbReference type="NCBIfam" id="TIGR00132">
    <property type="entry name" value="gatA"/>
    <property type="match status" value="1"/>
</dbReference>
<dbReference type="Proteomes" id="UP000000493">
    <property type="component" value="Chromosome"/>
</dbReference>
<comment type="subunit">
    <text evidence="1 7">Heterotrimer of A, B and C subunits.</text>
</comment>
<evidence type="ECO:0000313" key="9">
    <source>
        <dbReference type="EMBL" id="AEI49404.1"/>
    </source>
</evidence>
<keyword evidence="3 7" id="KW-0436">Ligase</keyword>
<dbReference type="InterPro" id="IPR036928">
    <property type="entry name" value="AS_sf"/>
</dbReference>
<organism evidence="9 10">
    <name type="scientific">Runella slithyformis (strain ATCC 29530 / DSM 19594 / LMG 11500 / NCIMB 11436 / LSU 4)</name>
    <dbReference type="NCBI Taxonomy" id="761193"/>
    <lineage>
        <taxon>Bacteria</taxon>
        <taxon>Pseudomonadati</taxon>
        <taxon>Bacteroidota</taxon>
        <taxon>Cytophagia</taxon>
        <taxon>Cytophagales</taxon>
        <taxon>Spirosomataceae</taxon>
        <taxon>Runella</taxon>
    </lineage>
</organism>
<feature type="domain" description="Amidase" evidence="8">
    <location>
        <begin position="33"/>
        <end position="474"/>
    </location>
</feature>
<evidence type="ECO:0000256" key="6">
    <source>
        <dbReference type="ARBA" id="ARBA00022917"/>
    </source>
</evidence>
<protein>
    <recommendedName>
        <fullName evidence="2 7">Glutamyl-tRNA(Gln) amidotransferase subunit A</fullName>
        <shortName evidence="7">Glu-ADT subunit A</shortName>
        <ecNumber evidence="7">6.3.5.7</ecNumber>
    </recommendedName>
</protein>